<protein>
    <recommendedName>
        <fullName evidence="3">Sepiapterin reductase</fullName>
    </recommendedName>
</protein>
<dbReference type="SUPFAM" id="SSF51735">
    <property type="entry name" value="NAD(P)-binding Rossmann-fold domains"/>
    <property type="match status" value="1"/>
</dbReference>
<dbReference type="Pfam" id="PF00106">
    <property type="entry name" value="adh_short"/>
    <property type="match status" value="1"/>
</dbReference>
<dbReference type="InterPro" id="IPR036291">
    <property type="entry name" value="NAD(P)-bd_dom_sf"/>
</dbReference>
<name>A0AAU9JDP2_9CILI</name>
<dbReference type="EMBL" id="CAJZBQ010000033">
    <property type="protein sequence ID" value="CAG9323277.1"/>
    <property type="molecule type" value="Genomic_DNA"/>
</dbReference>
<keyword evidence="2" id="KW-1185">Reference proteome</keyword>
<dbReference type="AlphaFoldDB" id="A0AAU9JDP2"/>
<proteinExistence type="predicted"/>
<dbReference type="CDD" id="cd05233">
    <property type="entry name" value="SDR_c"/>
    <property type="match status" value="1"/>
</dbReference>
<dbReference type="GO" id="GO:0016616">
    <property type="term" value="F:oxidoreductase activity, acting on the CH-OH group of donors, NAD or NADP as acceptor"/>
    <property type="evidence" value="ECO:0007669"/>
    <property type="project" value="TreeGrafter"/>
</dbReference>
<evidence type="ECO:0008006" key="3">
    <source>
        <dbReference type="Google" id="ProtNLM"/>
    </source>
</evidence>
<reference evidence="1" key="1">
    <citation type="submission" date="2021-09" db="EMBL/GenBank/DDBJ databases">
        <authorList>
            <consortium name="AG Swart"/>
            <person name="Singh M."/>
            <person name="Singh A."/>
            <person name="Seah K."/>
            <person name="Emmerich C."/>
        </authorList>
    </citation>
    <scope>NUCLEOTIDE SEQUENCE</scope>
    <source>
        <strain evidence="1">ATCC30299</strain>
    </source>
</reference>
<sequence length="246" mass="27591">MKKWSLVIGASRGIGKAAALQLAKSYPNDKILAVARNFSEATLSEFSGLNIIIMTLDIGNSESMTSIINLLQNAAVRFVIYAAVSLGFDFYNSTSEEFDRTMTINAKFPYFLCNLLIPYFFEDSKILFFVSKGCHSYLFNSPLFCISKAALYMVTQVLKKELQVPVGTLFPGVVKTEMLTEVNERIPGKELNYDTSLEPEVAARFIDFVLSAQVSANEFSAVEWSIYDRSHHDRWLAPGETIIENE</sequence>
<dbReference type="Gene3D" id="3.40.50.720">
    <property type="entry name" value="NAD(P)-binding Rossmann-like Domain"/>
    <property type="match status" value="1"/>
</dbReference>
<gene>
    <name evidence="1" type="ORF">BSTOLATCC_MIC33177</name>
</gene>
<dbReference type="InterPro" id="IPR002347">
    <property type="entry name" value="SDR_fam"/>
</dbReference>
<comment type="caution">
    <text evidence="1">The sequence shown here is derived from an EMBL/GenBank/DDBJ whole genome shotgun (WGS) entry which is preliminary data.</text>
</comment>
<dbReference type="PANTHER" id="PTHR45458">
    <property type="entry name" value="SHORT-CHAIN DEHYDROGENASE/REDUCTASE SDR"/>
    <property type="match status" value="1"/>
</dbReference>
<dbReference type="PANTHER" id="PTHR45458:SF1">
    <property type="entry name" value="SHORT CHAIN DEHYDROGENASE"/>
    <property type="match status" value="1"/>
</dbReference>
<evidence type="ECO:0000313" key="2">
    <source>
        <dbReference type="Proteomes" id="UP001162131"/>
    </source>
</evidence>
<dbReference type="InterPro" id="IPR052184">
    <property type="entry name" value="SDR_enzymes"/>
</dbReference>
<organism evidence="1 2">
    <name type="scientific">Blepharisma stoltei</name>
    <dbReference type="NCBI Taxonomy" id="1481888"/>
    <lineage>
        <taxon>Eukaryota</taxon>
        <taxon>Sar</taxon>
        <taxon>Alveolata</taxon>
        <taxon>Ciliophora</taxon>
        <taxon>Postciliodesmatophora</taxon>
        <taxon>Heterotrichea</taxon>
        <taxon>Heterotrichida</taxon>
        <taxon>Blepharismidae</taxon>
        <taxon>Blepharisma</taxon>
    </lineage>
</organism>
<dbReference type="Proteomes" id="UP001162131">
    <property type="component" value="Unassembled WGS sequence"/>
</dbReference>
<accession>A0AAU9JDP2</accession>
<evidence type="ECO:0000313" key="1">
    <source>
        <dbReference type="EMBL" id="CAG9323277.1"/>
    </source>
</evidence>